<gene>
    <name evidence="3" type="ORF">SAMN06297358_2581</name>
</gene>
<dbReference type="InterPro" id="IPR030392">
    <property type="entry name" value="S74_ICA"/>
</dbReference>
<proteinExistence type="predicted"/>
<evidence type="ECO:0000313" key="3">
    <source>
        <dbReference type="EMBL" id="SOD17573.1"/>
    </source>
</evidence>
<reference evidence="4" key="1">
    <citation type="submission" date="2017-09" db="EMBL/GenBank/DDBJ databases">
        <authorList>
            <person name="Varghese N."/>
            <person name="Submissions S."/>
        </authorList>
    </citation>
    <scope>NUCLEOTIDE SEQUENCE [LARGE SCALE GENOMIC DNA]</scope>
    <source>
        <strain evidence="4">CGMCC 1.12803</strain>
    </source>
</reference>
<keyword evidence="1" id="KW-0732">Signal</keyword>
<dbReference type="RefSeq" id="WP_171047901.1">
    <property type="nucleotide sequence ID" value="NZ_OCMT01000003.1"/>
</dbReference>
<dbReference type="Pfam" id="PF13884">
    <property type="entry name" value="Peptidase_S74"/>
    <property type="match status" value="1"/>
</dbReference>
<name>A0A286A6M9_9SPHI</name>
<accession>A0A286A6M9</accession>
<evidence type="ECO:0000313" key="4">
    <source>
        <dbReference type="Proteomes" id="UP000219281"/>
    </source>
</evidence>
<keyword evidence="4" id="KW-1185">Reference proteome</keyword>
<evidence type="ECO:0000259" key="2">
    <source>
        <dbReference type="PROSITE" id="PS51688"/>
    </source>
</evidence>
<sequence length="138" mass="15042">MKKSILLGAIAMVGFALSTNAQTVKQTEITSINNSLNTILKLTPVNFSYDKDWAGKLKLSTQKQSGFAVEEVAKIAPELVVNQQKTYTAGKNSTKTATVPVVDYETLIPLLVGSIKEQQLQIESLKKEISTLRSAKSK</sequence>
<feature type="chain" id="PRO_5013080724" evidence="1">
    <location>
        <begin position="22"/>
        <end position="138"/>
    </location>
</feature>
<protein>
    <submittedName>
        <fullName evidence="3">Chaperone of endosialidase</fullName>
    </submittedName>
</protein>
<dbReference type="AlphaFoldDB" id="A0A286A6M9"/>
<dbReference type="Proteomes" id="UP000219281">
    <property type="component" value="Unassembled WGS sequence"/>
</dbReference>
<dbReference type="EMBL" id="OCMT01000003">
    <property type="protein sequence ID" value="SOD17573.1"/>
    <property type="molecule type" value="Genomic_DNA"/>
</dbReference>
<evidence type="ECO:0000256" key="1">
    <source>
        <dbReference type="SAM" id="SignalP"/>
    </source>
</evidence>
<dbReference type="PROSITE" id="PS51688">
    <property type="entry name" value="ICA"/>
    <property type="match status" value="1"/>
</dbReference>
<feature type="signal peptide" evidence="1">
    <location>
        <begin position="1"/>
        <end position="21"/>
    </location>
</feature>
<organism evidence="3 4">
    <name type="scientific">Pedobacter xixiisoli</name>
    <dbReference type="NCBI Taxonomy" id="1476464"/>
    <lineage>
        <taxon>Bacteria</taxon>
        <taxon>Pseudomonadati</taxon>
        <taxon>Bacteroidota</taxon>
        <taxon>Sphingobacteriia</taxon>
        <taxon>Sphingobacteriales</taxon>
        <taxon>Sphingobacteriaceae</taxon>
        <taxon>Pedobacter</taxon>
    </lineage>
</organism>
<feature type="domain" description="Peptidase S74" evidence="2">
    <location>
        <begin position="1"/>
        <end position="129"/>
    </location>
</feature>